<organism evidence="1 2">
    <name type="scientific">Populus alba x Populus x berolinensis</name>
    <dbReference type="NCBI Taxonomy" id="444605"/>
    <lineage>
        <taxon>Eukaryota</taxon>
        <taxon>Viridiplantae</taxon>
        <taxon>Streptophyta</taxon>
        <taxon>Embryophyta</taxon>
        <taxon>Tracheophyta</taxon>
        <taxon>Spermatophyta</taxon>
        <taxon>Magnoliopsida</taxon>
        <taxon>eudicotyledons</taxon>
        <taxon>Gunneridae</taxon>
        <taxon>Pentapetalae</taxon>
        <taxon>rosids</taxon>
        <taxon>fabids</taxon>
        <taxon>Malpighiales</taxon>
        <taxon>Salicaceae</taxon>
        <taxon>Saliceae</taxon>
        <taxon>Populus</taxon>
    </lineage>
</organism>
<accession>A0AAD6PPE9</accession>
<protein>
    <submittedName>
        <fullName evidence="1">Uncharacterized protein</fullName>
    </submittedName>
</protein>
<dbReference type="PANTHER" id="PTHR32108:SF9">
    <property type="entry name" value="REVERSE TRANSCRIPTASE RNASE H-LIKE DOMAIN-CONTAINING PROTEIN"/>
    <property type="match status" value="1"/>
</dbReference>
<evidence type="ECO:0000313" key="2">
    <source>
        <dbReference type="Proteomes" id="UP001164929"/>
    </source>
</evidence>
<comment type="caution">
    <text evidence="1">The sequence shown here is derived from an EMBL/GenBank/DDBJ whole genome shotgun (WGS) entry which is preliminary data.</text>
</comment>
<dbReference type="AlphaFoldDB" id="A0AAD6PPE9"/>
<dbReference type="EMBL" id="JAQIZT010000019">
    <property type="protein sequence ID" value="KAJ6952675.1"/>
    <property type="molecule type" value="Genomic_DNA"/>
</dbReference>
<reference evidence="1" key="1">
    <citation type="journal article" date="2023" name="Mol. Ecol. Resour.">
        <title>Chromosome-level genome assembly of a triploid poplar Populus alba 'Berolinensis'.</title>
        <authorList>
            <person name="Chen S."/>
            <person name="Yu Y."/>
            <person name="Wang X."/>
            <person name="Wang S."/>
            <person name="Zhang T."/>
            <person name="Zhou Y."/>
            <person name="He R."/>
            <person name="Meng N."/>
            <person name="Wang Y."/>
            <person name="Liu W."/>
            <person name="Liu Z."/>
            <person name="Liu J."/>
            <person name="Guo Q."/>
            <person name="Huang H."/>
            <person name="Sederoff R.R."/>
            <person name="Wang G."/>
            <person name="Qu G."/>
            <person name="Chen S."/>
        </authorList>
    </citation>
    <scope>NUCLEOTIDE SEQUENCE</scope>
    <source>
        <strain evidence="1">SC-2020</strain>
    </source>
</reference>
<keyword evidence="2" id="KW-1185">Reference proteome</keyword>
<dbReference type="PANTHER" id="PTHR32108">
    <property type="entry name" value="DNA-DIRECTED RNA POLYMERASE SUBUNIT ALPHA"/>
    <property type="match status" value="1"/>
</dbReference>
<gene>
    <name evidence="1" type="ORF">NC653_041727</name>
</gene>
<evidence type="ECO:0000313" key="1">
    <source>
        <dbReference type="EMBL" id="KAJ6952675.1"/>
    </source>
</evidence>
<proteinExistence type="predicted"/>
<name>A0AAD6PPE9_9ROSI</name>
<sequence>MPIDESHMKPSTMMARAYDGSPRPILGTLEVELYVGSQMFLVTLQVMDIHPSYSMLLGRPWIHAAGAVASSLHQCLKYIMNGMLVTVRAEEAIAMTKNVAVPFIEAEDCKDNNIHAFEIVNTDWVPENTVLRRPRISEAARMASLCFLNRGVPRRYNLACGIPEGVNPARKRKADQRFGLGYQPNQEDYRWAADRRRTRRMARIKGRDLEEEQLEIPPLSVSFPRVAYIVQHDKGAESLGLELANMSINTLEGKEKEKGDAKEIAGKEDEVLPQLTIHTLEEVSAKTFVRKLAQGEKFQNWVTQEAPMVFKM</sequence>
<dbReference type="Proteomes" id="UP001164929">
    <property type="component" value="Chromosome 19"/>
</dbReference>